<evidence type="ECO:0000313" key="5">
    <source>
        <dbReference type="Proteomes" id="UP000236893"/>
    </source>
</evidence>
<dbReference type="InterPro" id="IPR002931">
    <property type="entry name" value="Transglutaminase-like"/>
</dbReference>
<dbReference type="Gene3D" id="2.60.120.1130">
    <property type="match status" value="1"/>
</dbReference>
<comment type="caution">
    <text evidence="4">The sequence shown here is derived from an EMBL/GenBank/DDBJ whole genome shotgun (WGS) entry which is preliminary data.</text>
</comment>
<feature type="domain" description="Transglutaminase-like" evidence="2">
    <location>
        <begin position="278"/>
        <end position="391"/>
    </location>
</feature>
<keyword evidence="5" id="KW-1185">Reference proteome</keyword>
<dbReference type="RefSeq" id="WP_103789933.1">
    <property type="nucleotide sequence ID" value="NZ_PQVF01000010.1"/>
</dbReference>
<sequence length="645" mass="72905">MNKKYLLFLTLIGLIINQLAYAGDEKKYPVKDIPVELKKDADVVVRLNATTFKIANKGSAKMISHVVITILNHNGDDWAENVSSYDRLHPLRAFKGALYDSVGNVIRKLKSSEIQDYKANDGVTLYDDNRVKVASLAYNIYPYTVEFEEETEYVGLISYPGWAGYSGYRASVQKSSYSIIAPQAIQVRYKEFNLTNPVKKEQVEGNTSYTWEAVNLPALKREPFSPQIREQGPYVVCGAVDISYEGYEGKMDSWNAFGEWINYLNQGRDQLPETVKAKVHELTDGVKDPIEKAKVLYEYLQKNTRYISVQLGIGGFQTFDANYVATRGYGDCKALSNYLKSLLKEAGVNANAAWIFGGRTPNTVYPDFTTDPFNHVVLAIPTEKQTYWVECTSQNDPFNYMGSFTGNRYALMFSAEGGKLIKTPTYSAADNLLARVAKVKFDLTGQATAAVDVKYNCIRQDELSYMNATNSKGEIEKYLYKTIDIPSMQLKSFGHQVNKESKPTLTEHLELEFANYFNISGKRIFFQPNLFNRLTSLPEKLDKRRTEIVFNNATTDEDHIVFEIPAGYSMESKPNDVSLKTEFGEFSTSVKLENNQLIYTRKLIRNEGRFAPEKYNALVEFLTAIAKSDKAKVVLVTTNNPVVTN</sequence>
<dbReference type="Proteomes" id="UP000236893">
    <property type="component" value="Unassembled WGS sequence"/>
</dbReference>
<name>A0A2S4ZZA5_9SPHI</name>
<dbReference type="AlphaFoldDB" id="A0A2S4ZZA5"/>
<dbReference type="Pfam" id="PF01841">
    <property type="entry name" value="Transglut_core"/>
    <property type="match status" value="1"/>
</dbReference>
<organism evidence="4 5">
    <name type="scientific">Solitalea longa</name>
    <dbReference type="NCBI Taxonomy" id="2079460"/>
    <lineage>
        <taxon>Bacteria</taxon>
        <taxon>Pseudomonadati</taxon>
        <taxon>Bacteroidota</taxon>
        <taxon>Sphingobacteriia</taxon>
        <taxon>Sphingobacteriales</taxon>
        <taxon>Sphingobacteriaceae</taxon>
        <taxon>Solitalea</taxon>
    </lineage>
</organism>
<keyword evidence="1" id="KW-0732">Signal</keyword>
<feature type="domain" description="DUF3857" evidence="3">
    <location>
        <begin position="57"/>
        <end position="219"/>
    </location>
</feature>
<evidence type="ECO:0008006" key="6">
    <source>
        <dbReference type="Google" id="ProtNLM"/>
    </source>
</evidence>
<dbReference type="OrthoDB" id="8595007at2"/>
<dbReference type="Gene3D" id="2.60.40.3140">
    <property type="match status" value="1"/>
</dbReference>
<dbReference type="Gene3D" id="3.10.620.30">
    <property type="match status" value="1"/>
</dbReference>
<proteinExistence type="predicted"/>
<dbReference type="EMBL" id="PQVF01000010">
    <property type="protein sequence ID" value="POY35660.1"/>
    <property type="molecule type" value="Genomic_DNA"/>
</dbReference>
<feature type="signal peptide" evidence="1">
    <location>
        <begin position="1"/>
        <end position="22"/>
    </location>
</feature>
<evidence type="ECO:0000313" key="4">
    <source>
        <dbReference type="EMBL" id="POY35660.1"/>
    </source>
</evidence>
<dbReference type="Pfam" id="PF12969">
    <property type="entry name" value="DUF3857"/>
    <property type="match status" value="1"/>
</dbReference>
<feature type="chain" id="PRO_5015602504" description="DUF3857 domain-containing protein" evidence="1">
    <location>
        <begin position="23"/>
        <end position="645"/>
    </location>
</feature>
<accession>A0A2S4ZZA5</accession>
<dbReference type="InterPro" id="IPR024618">
    <property type="entry name" value="DUF3857"/>
</dbReference>
<dbReference type="SUPFAM" id="SSF54001">
    <property type="entry name" value="Cysteine proteinases"/>
    <property type="match status" value="1"/>
</dbReference>
<dbReference type="InterPro" id="IPR038765">
    <property type="entry name" value="Papain-like_cys_pep_sf"/>
</dbReference>
<evidence type="ECO:0000259" key="3">
    <source>
        <dbReference type="Pfam" id="PF12969"/>
    </source>
</evidence>
<evidence type="ECO:0000256" key="1">
    <source>
        <dbReference type="SAM" id="SignalP"/>
    </source>
</evidence>
<gene>
    <name evidence="4" type="ORF">C3K47_14810</name>
</gene>
<reference evidence="4 5" key="1">
    <citation type="submission" date="2018-01" db="EMBL/GenBank/DDBJ databases">
        <authorList>
            <person name="Gaut B.S."/>
            <person name="Morton B.R."/>
            <person name="Clegg M.T."/>
            <person name="Duvall M.R."/>
        </authorList>
    </citation>
    <scope>NUCLEOTIDE SEQUENCE [LARGE SCALE GENOMIC DNA]</scope>
    <source>
        <strain evidence="4 5">HR-AV</strain>
    </source>
</reference>
<protein>
    <recommendedName>
        <fullName evidence="6">DUF3857 domain-containing protein</fullName>
    </recommendedName>
</protein>
<evidence type="ECO:0000259" key="2">
    <source>
        <dbReference type="Pfam" id="PF01841"/>
    </source>
</evidence>